<dbReference type="InterPro" id="IPR052026">
    <property type="entry name" value="ExeA_AAA_ATPase_DNA-bind"/>
</dbReference>
<dbReference type="GO" id="GO:0016887">
    <property type="term" value="F:ATP hydrolysis activity"/>
    <property type="evidence" value="ECO:0007669"/>
    <property type="project" value="InterPro"/>
</dbReference>
<feature type="domain" description="AAA+ ATPase" evidence="1">
    <location>
        <begin position="46"/>
        <end position="261"/>
    </location>
</feature>
<gene>
    <name evidence="2" type="ORF">DSCA_00540</name>
    <name evidence="3" type="ORF">DSCA_02160</name>
    <name evidence="4" type="ORF">DSCA_04520</name>
    <name evidence="5" type="ORF">DSCA_08290</name>
    <name evidence="6" type="ORF">DSCA_60660</name>
    <name evidence="7" type="ORF">DSCA_60750</name>
</gene>
<dbReference type="InterPro" id="IPR027417">
    <property type="entry name" value="P-loop_NTPase"/>
</dbReference>
<proteinExistence type="predicted"/>
<evidence type="ECO:0000313" key="3">
    <source>
        <dbReference type="EMBL" id="BBO66286.1"/>
    </source>
</evidence>
<dbReference type="InterPro" id="IPR003593">
    <property type="entry name" value="AAA+_ATPase"/>
</dbReference>
<sequence length="271" mass="29805">MEMNTPYLPFFGFEKEPFTADIAVTDILETDQLAAAKNRFDYSLGLGAIYLITGEIGSGKSTAIRYLVNGLHPSEYKLVYVTATSGSILELYRLIMGELGMKPAGTSRAAMTDGIKREVLELIHGKKQNVVLVIDEASLLRLEVFVELHTLCQFEMDSKPYLPMVLAGQTHLIDNLRYPGCLPLASRVVAKSHFIGSKKEQMQTYLQHHLTIAGIDRMLFEGDAITAIHQGSGGIFRKANHLARGALVAAAMGHEKTVNAEHVRLAASEIF</sequence>
<dbReference type="PANTHER" id="PTHR35894">
    <property type="entry name" value="GENERAL SECRETION PATHWAY PROTEIN A-RELATED"/>
    <property type="match status" value="1"/>
</dbReference>
<dbReference type="KEGG" id="dalk:DSCA_60660"/>
<reference evidence="3 8" key="1">
    <citation type="submission" date="2019-11" db="EMBL/GenBank/DDBJ databases">
        <title>Comparative genomics of hydrocarbon-degrading Desulfosarcina strains.</title>
        <authorList>
            <person name="Watanabe M."/>
            <person name="Kojima H."/>
            <person name="Fukui M."/>
        </authorList>
    </citation>
    <scope>NUCLEOTIDE SEQUENCE [LARGE SCALE GENOMIC DNA]</scope>
    <source>
        <strain evidence="3 8">PL12</strain>
    </source>
</reference>
<dbReference type="EMBL" id="AP021874">
    <property type="protein sequence ID" value="BBO66899.1"/>
    <property type="molecule type" value="Genomic_DNA"/>
</dbReference>
<evidence type="ECO:0000313" key="7">
    <source>
        <dbReference type="EMBL" id="BBO72145.1"/>
    </source>
</evidence>
<evidence type="ECO:0000313" key="8">
    <source>
        <dbReference type="Proteomes" id="UP000427906"/>
    </source>
</evidence>
<dbReference type="InterPro" id="IPR049945">
    <property type="entry name" value="AAA_22"/>
</dbReference>
<dbReference type="EMBL" id="AP021874">
    <property type="protein sequence ID" value="BBO72145.1"/>
    <property type="molecule type" value="Genomic_DNA"/>
</dbReference>
<dbReference type="EMBL" id="AP021874">
    <property type="protein sequence ID" value="BBO66286.1"/>
    <property type="molecule type" value="Genomic_DNA"/>
</dbReference>
<dbReference type="RefSeq" id="WP_197904692.1">
    <property type="nucleotide sequence ID" value="NZ_AP021874.1"/>
</dbReference>
<dbReference type="KEGG" id="dalk:DSCA_60750"/>
<dbReference type="EMBL" id="AP021874">
    <property type="protein sequence ID" value="BBO72136.1"/>
    <property type="molecule type" value="Genomic_DNA"/>
</dbReference>
<keyword evidence="8" id="KW-1185">Reference proteome</keyword>
<dbReference type="KEGG" id="dalk:DSCA_08290"/>
<dbReference type="PANTHER" id="PTHR35894:SF1">
    <property type="entry name" value="PHOSPHORIBULOKINASE _ URIDINE KINASE FAMILY"/>
    <property type="match status" value="1"/>
</dbReference>
<dbReference type="AlphaFoldDB" id="A0A5K7YBJ6"/>
<name>A0A5K7YBJ6_9BACT</name>
<organism evidence="3 8">
    <name type="scientific">Desulfosarcina alkanivorans</name>
    <dbReference type="NCBI Taxonomy" id="571177"/>
    <lineage>
        <taxon>Bacteria</taxon>
        <taxon>Pseudomonadati</taxon>
        <taxon>Thermodesulfobacteriota</taxon>
        <taxon>Desulfobacteria</taxon>
        <taxon>Desulfobacterales</taxon>
        <taxon>Desulfosarcinaceae</taxon>
        <taxon>Desulfosarcina</taxon>
    </lineage>
</organism>
<evidence type="ECO:0000313" key="6">
    <source>
        <dbReference type="EMBL" id="BBO72136.1"/>
    </source>
</evidence>
<dbReference type="EMBL" id="AP021874">
    <property type="protein sequence ID" value="BBO66124.1"/>
    <property type="molecule type" value="Genomic_DNA"/>
</dbReference>
<dbReference type="Pfam" id="PF13401">
    <property type="entry name" value="AAA_22"/>
    <property type="match status" value="1"/>
</dbReference>
<accession>A0A5K7YBJ6</accession>
<dbReference type="EMBL" id="AP021874">
    <property type="protein sequence ID" value="BBO66522.1"/>
    <property type="molecule type" value="Genomic_DNA"/>
</dbReference>
<dbReference type="SUPFAM" id="SSF52540">
    <property type="entry name" value="P-loop containing nucleoside triphosphate hydrolases"/>
    <property type="match status" value="1"/>
</dbReference>
<evidence type="ECO:0000313" key="2">
    <source>
        <dbReference type="EMBL" id="BBO66124.1"/>
    </source>
</evidence>
<evidence type="ECO:0000313" key="4">
    <source>
        <dbReference type="EMBL" id="BBO66522.1"/>
    </source>
</evidence>
<dbReference type="KEGG" id="dalk:DSCA_00540"/>
<protein>
    <recommendedName>
        <fullName evidence="1">AAA+ ATPase domain-containing protein</fullName>
    </recommendedName>
</protein>
<dbReference type="KEGG" id="dalk:DSCA_04520"/>
<dbReference type="KEGG" id="dalk:DSCA_02160"/>
<dbReference type="Gene3D" id="3.40.50.300">
    <property type="entry name" value="P-loop containing nucleotide triphosphate hydrolases"/>
    <property type="match status" value="1"/>
</dbReference>
<evidence type="ECO:0000313" key="5">
    <source>
        <dbReference type="EMBL" id="BBO66899.1"/>
    </source>
</evidence>
<dbReference type="Proteomes" id="UP000427906">
    <property type="component" value="Chromosome"/>
</dbReference>
<dbReference type="SMART" id="SM00382">
    <property type="entry name" value="AAA"/>
    <property type="match status" value="1"/>
</dbReference>
<evidence type="ECO:0000259" key="1">
    <source>
        <dbReference type="SMART" id="SM00382"/>
    </source>
</evidence>